<evidence type="ECO:0000313" key="11">
    <source>
        <dbReference type="Proteomes" id="UP000517106"/>
    </source>
</evidence>
<evidence type="ECO:0000313" key="10">
    <source>
        <dbReference type="EMBL" id="MBB1098338.1"/>
    </source>
</evidence>
<keyword evidence="3 10" id="KW-0808">Transferase</keyword>
<dbReference type="Proteomes" id="UP000517106">
    <property type="component" value="Unassembled WGS sequence"/>
</dbReference>
<comment type="caution">
    <text evidence="10">The sequence shown here is derived from an EMBL/GenBank/DDBJ whole genome shotgun (WGS) entry which is preliminary data.</text>
</comment>
<accession>A0A7W3UMK2</accession>
<evidence type="ECO:0000256" key="5">
    <source>
        <dbReference type="ARBA" id="ARBA00022989"/>
    </source>
</evidence>
<proteinExistence type="predicted"/>
<evidence type="ECO:0000256" key="8">
    <source>
        <dbReference type="SAM" id="Phobius"/>
    </source>
</evidence>
<dbReference type="AlphaFoldDB" id="A0A7W3UMK2"/>
<dbReference type="InterPro" id="IPR002656">
    <property type="entry name" value="Acyl_transf_3_dom"/>
</dbReference>
<dbReference type="RefSeq" id="WP_182597049.1">
    <property type="nucleotide sequence ID" value="NZ_JACIVA010000060.1"/>
</dbReference>
<dbReference type="SUPFAM" id="SSF52266">
    <property type="entry name" value="SGNH hydrolase"/>
    <property type="match status" value="1"/>
</dbReference>
<keyword evidence="6 8" id="KW-0472">Membrane</keyword>
<evidence type="ECO:0000256" key="4">
    <source>
        <dbReference type="ARBA" id="ARBA00022692"/>
    </source>
</evidence>
<dbReference type="EMBL" id="JACIVA010000060">
    <property type="protein sequence ID" value="MBB1098338.1"/>
    <property type="molecule type" value="Genomic_DNA"/>
</dbReference>
<dbReference type="CDD" id="cd01840">
    <property type="entry name" value="SGNH_hydrolase_yrhL_like"/>
    <property type="match status" value="1"/>
</dbReference>
<evidence type="ECO:0000256" key="6">
    <source>
        <dbReference type="ARBA" id="ARBA00023136"/>
    </source>
</evidence>
<evidence type="ECO:0000256" key="2">
    <source>
        <dbReference type="ARBA" id="ARBA00022475"/>
    </source>
</evidence>
<feature type="transmembrane region" description="Helical" evidence="8">
    <location>
        <begin position="181"/>
        <end position="199"/>
    </location>
</feature>
<sequence length="621" mass="70359">MKPNFNPSQGTHTHYFVTGIDGLRTLAVFGVIIYHLLPNFLMGGYLGVPLFLLISGYFVTYQFNRQLKYGGRIDIGCFYLKRFRRLYPTLIAMLVLTTAYITLFARELLHNIRAIIITNLTWIYNWWEISHGQSYFDQFGGISPFTHLWTLGVEAQFYLLWPLIITLLFRVFKETRIVRRAVFALAILSAIEMAVLYDPSNINRVYYGTDTRAFSLFLGSWLGLAWPLNRLRPKLQQNSRNLLNIVGILAMAITIIGFCTLNGQSAFTYRGGMFFYSFVGLLLMATILHPGASMNKWLSNPVFHWIGQRSYGIYVYQYPVMIFYERIIKVGNYPLVNALVEIGIILAISEVSYRLVERPCAKYQWSNLLVDFQRMLERHRISWQSGSKLIAGTLVFIIAFIGFCQPNRAPKKTAVQQRIEQNHQAAEKHNKKIAKGETIAEASGNTKKLQKQYDLTPTQIKAAQKLKVTAIGDSVMADAADSIQKLMPNAYVDAQVGRQGSATPAVIRQLKADGHLNKIVILNLGTNGSMTQDTLDEILSAIGPGHQIYWLTAHVPTKPWQKTVNSEIKDVAKKHKNVHVVDWYKASQGHAEWFASDNVHMGPAGNDHFARLIAKAVLADR</sequence>
<dbReference type="PANTHER" id="PTHR23028:SF53">
    <property type="entry name" value="ACYL_TRANSF_3 DOMAIN-CONTAINING PROTEIN"/>
    <property type="match status" value="1"/>
</dbReference>
<keyword evidence="7" id="KW-0012">Acyltransferase</keyword>
<feature type="transmembrane region" description="Helical" evidence="8">
    <location>
        <begin position="385"/>
        <end position="403"/>
    </location>
</feature>
<feature type="transmembrane region" description="Helical" evidence="8">
    <location>
        <begin position="85"/>
        <end position="105"/>
    </location>
</feature>
<dbReference type="GO" id="GO:0016747">
    <property type="term" value="F:acyltransferase activity, transferring groups other than amino-acyl groups"/>
    <property type="evidence" value="ECO:0007669"/>
    <property type="project" value="InterPro"/>
</dbReference>
<feature type="transmembrane region" description="Helical" evidence="8">
    <location>
        <begin position="269"/>
        <end position="288"/>
    </location>
</feature>
<keyword evidence="5 8" id="KW-1133">Transmembrane helix</keyword>
<evidence type="ECO:0000256" key="1">
    <source>
        <dbReference type="ARBA" id="ARBA00004651"/>
    </source>
</evidence>
<comment type="subcellular location">
    <subcellularLocation>
        <location evidence="1">Cell membrane</location>
        <topology evidence="1">Multi-pass membrane protein</topology>
    </subcellularLocation>
</comment>
<dbReference type="InterPro" id="IPR050879">
    <property type="entry name" value="Acyltransferase_3"/>
</dbReference>
<feature type="transmembrane region" description="Helical" evidence="8">
    <location>
        <begin position="148"/>
        <end position="169"/>
    </location>
</feature>
<keyword evidence="4 8" id="KW-0812">Transmembrane</keyword>
<feature type="transmembrane region" description="Helical" evidence="8">
    <location>
        <begin position="12"/>
        <end position="37"/>
    </location>
</feature>
<evidence type="ECO:0000256" key="3">
    <source>
        <dbReference type="ARBA" id="ARBA00022679"/>
    </source>
</evidence>
<dbReference type="GO" id="GO:0005886">
    <property type="term" value="C:plasma membrane"/>
    <property type="evidence" value="ECO:0007669"/>
    <property type="project" value="UniProtKB-SubCell"/>
</dbReference>
<evidence type="ECO:0000259" key="9">
    <source>
        <dbReference type="Pfam" id="PF01757"/>
    </source>
</evidence>
<dbReference type="InterPro" id="IPR036514">
    <property type="entry name" value="SGNH_hydro_sf"/>
</dbReference>
<feature type="transmembrane region" description="Helical" evidence="8">
    <location>
        <begin position="43"/>
        <end position="64"/>
    </location>
</feature>
<evidence type="ECO:0000256" key="7">
    <source>
        <dbReference type="ARBA" id="ARBA00023315"/>
    </source>
</evidence>
<organism evidence="10 11">
    <name type="scientific">Limosilactobacillus rudii</name>
    <dbReference type="NCBI Taxonomy" id="2759755"/>
    <lineage>
        <taxon>Bacteria</taxon>
        <taxon>Bacillati</taxon>
        <taxon>Bacillota</taxon>
        <taxon>Bacilli</taxon>
        <taxon>Lactobacillales</taxon>
        <taxon>Lactobacillaceae</taxon>
        <taxon>Limosilactobacillus</taxon>
    </lineage>
</organism>
<feature type="transmembrane region" description="Helical" evidence="8">
    <location>
        <begin position="211"/>
        <end position="229"/>
    </location>
</feature>
<feature type="domain" description="Acyltransferase 3" evidence="9">
    <location>
        <begin position="18"/>
        <end position="346"/>
    </location>
</feature>
<protein>
    <submittedName>
        <fullName evidence="10">Acetyltransferase</fullName>
    </submittedName>
</protein>
<name>A0A7W3UMK2_9LACO</name>
<keyword evidence="11" id="KW-1185">Reference proteome</keyword>
<dbReference type="Gene3D" id="3.40.50.1110">
    <property type="entry name" value="SGNH hydrolase"/>
    <property type="match status" value="1"/>
</dbReference>
<reference evidence="10 11" key="1">
    <citation type="submission" date="2020-07" db="EMBL/GenBank/DDBJ databases">
        <title>Description of Limosilactobacillus balticus sp. nov., Limosilactobacillus agrestis sp. nov., Limosilactobacillus albertensis sp. nov., Limosilactobacillus rudii sp. nov., Limosilactobacillus fastidiosus sp. nov., five novel Limosilactobacillus species isolated from the vertebrate gastrointestinal tract, and proposal of 6 subspecies of Limosilactobacillus reuteri adapted to the gastrointestinal tract of specific vertebrate hosts.</title>
        <authorList>
            <person name="Li F."/>
            <person name="Cheng C."/>
            <person name="Zheng J."/>
            <person name="Quevedo R.M."/>
            <person name="Li J."/>
            <person name="Roos S."/>
            <person name="Gaenzle M.G."/>
            <person name="Walter J."/>
        </authorList>
    </citation>
    <scope>NUCLEOTIDE SEQUENCE [LARGE SCALE GENOMIC DNA]</scope>
    <source>
        <strain evidence="10 11">STM2_1</strain>
    </source>
</reference>
<gene>
    <name evidence="10" type="ORF">H5S09_10415</name>
</gene>
<dbReference type="Pfam" id="PF01757">
    <property type="entry name" value="Acyl_transf_3"/>
    <property type="match status" value="1"/>
</dbReference>
<dbReference type="PANTHER" id="PTHR23028">
    <property type="entry name" value="ACETYLTRANSFERASE"/>
    <property type="match status" value="1"/>
</dbReference>
<feature type="transmembrane region" description="Helical" evidence="8">
    <location>
        <begin position="241"/>
        <end position="263"/>
    </location>
</feature>
<keyword evidence="2" id="KW-1003">Cell membrane</keyword>
<dbReference type="GO" id="GO:0009103">
    <property type="term" value="P:lipopolysaccharide biosynthetic process"/>
    <property type="evidence" value="ECO:0007669"/>
    <property type="project" value="TreeGrafter"/>
</dbReference>